<name>A0A4C1VDG4_EUMVA</name>
<dbReference type="AlphaFoldDB" id="A0A4C1VDG4"/>
<evidence type="ECO:0000313" key="1">
    <source>
        <dbReference type="EMBL" id="GBP36891.1"/>
    </source>
</evidence>
<sequence>MHIVCTYGIEIDRLERRPYADAFINAELIDSLRARCECTCTFECDYRLIITVEGAVTGIALQVSPHRG</sequence>
<organism evidence="1 2">
    <name type="scientific">Eumeta variegata</name>
    <name type="common">Bagworm moth</name>
    <name type="synonym">Eumeta japonica</name>
    <dbReference type="NCBI Taxonomy" id="151549"/>
    <lineage>
        <taxon>Eukaryota</taxon>
        <taxon>Metazoa</taxon>
        <taxon>Ecdysozoa</taxon>
        <taxon>Arthropoda</taxon>
        <taxon>Hexapoda</taxon>
        <taxon>Insecta</taxon>
        <taxon>Pterygota</taxon>
        <taxon>Neoptera</taxon>
        <taxon>Endopterygota</taxon>
        <taxon>Lepidoptera</taxon>
        <taxon>Glossata</taxon>
        <taxon>Ditrysia</taxon>
        <taxon>Tineoidea</taxon>
        <taxon>Psychidae</taxon>
        <taxon>Oiketicinae</taxon>
        <taxon>Eumeta</taxon>
    </lineage>
</organism>
<proteinExistence type="predicted"/>
<protein>
    <submittedName>
        <fullName evidence="1">Uncharacterized protein</fullName>
    </submittedName>
</protein>
<keyword evidence="2" id="KW-1185">Reference proteome</keyword>
<comment type="caution">
    <text evidence="1">The sequence shown here is derived from an EMBL/GenBank/DDBJ whole genome shotgun (WGS) entry which is preliminary data.</text>
</comment>
<accession>A0A4C1VDG4</accession>
<dbReference type="Proteomes" id="UP000299102">
    <property type="component" value="Unassembled WGS sequence"/>
</dbReference>
<gene>
    <name evidence="1" type="ORF">EVAR_23193_1</name>
</gene>
<dbReference type="EMBL" id="BGZK01000325">
    <property type="protein sequence ID" value="GBP36891.1"/>
    <property type="molecule type" value="Genomic_DNA"/>
</dbReference>
<reference evidence="1 2" key="1">
    <citation type="journal article" date="2019" name="Commun. Biol.">
        <title>The bagworm genome reveals a unique fibroin gene that provides high tensile strength.</title>
        <authorList>
            <person name="Kono N."/>
            <person name="Nakamura H."/>
            <person name="Ohtoshi R."/>
            <person name="Tomita M."/>
            <person name="Numata K."/>
            <person name="Arakawa K."/>
        </authorList>
    </citation>
    <scope>NUCLEOTIDE SEQUENCE [LARGE SCALE GENOMIC DNA]</scope>
</reference>
<evidence type="ECO:0000313" key="2">
    <source>
        <dbReference type="Proteomes" id="UP000299102"/>
    </source>
</evidence>